<reference evidence="5" key="1">
    <citation type="submission" date="2024-03" db="EMBL/GenBank/DDBJ databases">
        <title>WGS assembly of Saponaria officinalis var. Norfolk2.</title>
        <authorList>
            <person name="Jenkins J."/>
            <person name="Shu S."/>
            <person name="Grimwood J."/>
            <person name="Barry K."/>
            <person name="Goodstein D."/>
            <person name="Schmutz J."/>
            <person name="Leebens-Mack J."/>
            <person name="Osbourn A."/>
        </authorList>
    </citation>
    <scope>NUCLEOTIDE SEQUENCE [LARGE SCALE GENOMIC DNA]</scope>
    <source>
        <strain evidence="5">JIC</strain>
    </source>
</reference>
<dbReference type="Pfam" id="PF12796">
    <property type="entry name" value="Ank_2"/>
    <property type="match status" value="1"/>
</dbReference>
<sequence>MPSRPTQGESTGNQWWYATPIDWAAANGLCDLVKELLHIDPNLLIKLTSLSRIRRLETVWEDNPGPRNGEAQRRARVARSLLLDCEPKSGNGEQKNTLIRAGYGGWLLYTAASAGDVEFVKDLVERDPLVVFGKGEYGITDILYAAARSGNSEVFRVLLEDAMDVNKGGVDADGNFVEEIICRAVHAAARGGNLEILKELLLNCSDVSGFRDCQGYTILHSAAGKGQIEVVKDLTKRYDIIGMTDNHGNTELHVAAYKGHSSVVETLILASPTLVTSRNDDGDIFLHMTVAGFRSPRFHRIKQQIELVKTLANNKLITSENIVNITNNVGRTALHVAVAMNIHCDVVDILMSFRSVNLYIRDIDGFTPLDLLKRRPKTAPSVIQGIGTSPGTSFRFRDSDLLSCTGDGNESDFSCEPPSSRFSSCSSEQITSHFESETSKNRHLTNSASKRFKFRLQLPMRVDRSSSYINAPDKLISLRQRFTKTNGFPTPLSREIFAVSLMQGVIQASYSPLTPYLESSLSSPTSADGVKGDIGNGPTERRSRFFSGPLSGEILATMNDKHRRVSSFSKSLMNQYFCFGAQGLAVEVEDSVSYKRENRS</sequence>
<feature type="region of interest" description="Disordered" evidence="4">
    <location>
        <begin position="521"/>
        <end position="542"/>
    </location>
</feature>
<evidence type="ECO:0000256" key="2">
    <source>
        <dbReference type="ARBA" id="ARBA00023043"/>
    </source>
</evidence>
<dbReference type="EMBL" id="JBDFQZ010000009">
    <property type="protein sequence ID" value="KAK9689853.1"/>
    <property type="molecule type" value="Genomic_DNA"/>
</dbReference>
<dbReference type="PANTHER" id="PTHR24186:SF38">
    <property type="entry name" value="ANKYRIN REPEAT FAMILY PROTEIN"/>
    <property type="match status" value="1"/>
</dbReference>
<accession>A0AAW1IK30</accession>
<dbReference type="Gene3D" id="1.25.40.20">
    <property type="entry name" value="Ankyrin repeat-containing domain"/>
    <property type="match status" value="1"/>
</dbReference>
<gene>
    <name evidence="5" type="ORF">RND81_09G086000</name>
</gene>
<feature type="repeat" description="ANK" evidence="3">
    <location>
        <begin position="247"/>
        <end position="268"/>
    </location>
</feature>
<evidence type="ECO:0000256" key="1">
    <source>
        <dbReference type="ARBA" id="ARBA00022737"/>
    </source>
</evidence>
<dbReference type="PANTHER" id="PTHR24186">
    <property type="entry name" value="PROTEIN PHOSPHATASE 1 REGULATORY SUBUNIT"/>
    <property type="match status" value="1"/>
</dbReference>
<protein>
    <submittedName>
        <fullName evidence="5">Uncharacterized protein</fullName>
    </submittedName>
</protein>
<feature type="repeat" description="ANK" evidence="3">
    <location>
        <begin position="214"/>
        <end position="246"/>
    </location>
</feature>
<dbReference type="PROSITE" id="PS50088">
    <property type="entry name" value="ANK_REPEAT"/>
    <property type="match status" value="2"/>
</dbReference>
<dbReference type="GO" id="GO:0005886">
    <property type="term" value="C:plasma membrane"/>
    <property type="evidence" value="ECO:0007669"/>
    <property type="project" value="TreeGrafter"/>
</dbReference>
<dbReference type="SMART" id="SM00248">
    <property type="entry name" value="ANK"/>
    <property type="match status" value="8"/>
</dbReference>
<keyword evidence="6" id="KW-1185">Reference proteome</keyword>
<dbReference type="AlphaFoldDB" id="A0AAW1IK30"/>
<keyword evidence="1" id="KW-0677">Repeat</keyword>
<dbReference type="InterPro" id="IPR002110">
    <property type="entry name" value="Ankyrin_rpt"/>
</dbReference>
<dbReference type="SUPFAM" id="SSF48403">
    <property type="entry name" value="Ankyrin repeat"/>
    <property type="match status" value="1"/>
</dbReference>
<evidence type="ECO:0000313" key="6">
    <source>
        <dbReference type="Proteomes" id="UP001443914"/>
    </source>
</evidence>
<dbReference type="Proteomes" id="UP001443914">
    <property type="component" value="Unassembled WGS sequence"/>
</dbReference>
<name>A0AAW1IK30_SAPOF</name>
<evidence type="ECO:0000256" key="4">
    <source>
        <dbReference type="SAM" id="MobiDB-lite"/>
    </source>
</evidence>
<comment type="caution">
    <text evidence="5">The sequence shown here is derived from an EMBL/GenBank/DDBJ whole genome shotgun (WGS) entry which is preliminary data.</text>
</comment>
<dbReference type="PROSITE" id="PS50297">
    <property type="entry name" value="ANK_REP_REGION"/>
    <property type="match status" value="1"/>
</dbReference>
<proteinExistence type="predicted"/>
<organism evidence="5 6">
    <name type="scientific">Saponaria officinalis</name>
    <name type="common">Common soapwort</name>
    <name type="synonym">Lychnis saponaria</name>
    <dbReference type="NCBI Taxonomy" id="3572"/>
    <lineage>
        <taxon>Eukaryota</taxon>
        <taxon>Viridiplantae</taxon>
        <taxon>Streptophyta</taxon>
        <taxon>Embryophyta</taxon>
        <taxon>Tracheophyta</taxon>
        <taxon>Spermatophyta</taxon>
        <taxon>Magnoliopsida</taxon>
        <taxon>eudicotyledons</taxon>
        <taxon>Gunneridae</taxon>
        <taxon>Pentapetalae</taxon>
        <taxon>Caryophyllales</taxon>
        <taxon>Caryophyllaceae</taxon>
        <taxon>Caryophylleae</taxon>
        <taxon>Saponaria</taxon>
    </lineage>
</organism>
<dbReference type="InterPro" id="IPR036770">
    <property type="entry name" value="Ankyrin_rpt-contain_sf"/>
</dbReference>
<evidence type="ECO:0000313" key="5">
    <source>
        <dbReference type="EMBL" id="KAK9689853.1"/>
    </source>
</evidence>
<evidence type="ECO:0000256" key="3">
    <source>
        <dbReference type="PROSITE-ProRule" id="PRU00023"/>
    </source>
</evidence>
<keyword evidence="2 3" id="KW-0040">ANK repeat</keyword>